<feature type="compositionally biased region" description="Low complexity" evidence="1">
    <location>
        <begin position="529"/>
        <end position="540"/>
    </location>
</feature>
<reference evidence="2 3" key="1">
    <citation type="journal article" date="2018" name="New Phytol.">
        <title>Phylogenomics of Endogonaceae and evolution of mycorrhizas within Mucoromycota.</title>
        <authorList>
            <person name="Chang Y."/>
            <person name="Desiro A."/>
            <person name="Na H."/>
            <person name="Sandor L."/>
            <person name="Lipzen A."/>
            <person name="Clum A."/>
            <person name="Barry K."/>
            <person name="Grigoriev I.V."/>
            <person name="Martin F.M."/>
            <person name="Stajich J.E."/>
            <person name="Smith M.E."/>
            <person name="Bonito G."/>
            <person name="Spatafora J.W."/>
        </authorList>
    </citation>
    <scope>NUCLEOTIDE SEQUENCE [LARGE SCALE GENOMIC DNA]</scope>
    <source>
        <strain evidence="2 3">GMNB39</strain>
    </source>
</reference>
<keyword evidence="3" id="KW-1185">Reference proteome</keyword>
<sequence length="1067" mass="117133">VRSLLSGCKENKERVVKENVLDVSLLGRSLTEVQDYEPQILILSILFSLCPSKKLPAIDRRRFAERAFGALCADGVNNFTTMFLGLTASNFDTEARTFLNAFNAANDGVSQWYDPAPQLRNDTSFDPSFLLIILIPIATSRPVSVPATHLAYNANPLSLPKVTGALWVDFNKRSVSFAMGPEIGGAGSGKQEEEGEEDMVIAVSYTKMAWWEWAGGGDGDEMAGNPTVASTNLTIKIHLFRPILLGSRDPPEGTGANVLAITVAMDEAKTRFGDVNGVKNVIVRIFASRRVKHKHVKVSVSNTVCQSIVHKPNHHQPAYTRTTGSFTSQTELDTNTAISPPPPPPPPTIAELVDVTTTKFNASDPSTIVPAHVTLADMNMANDKGAEGPTPPTPWMTKLRRNLEQERSTHVDEIINTVLVSASATDIDYEDAGEEYVQWPSENVSPDVSSVEVDRLDERGRRMVLDGENNDDVWEECHMVDQKVAKSQATYKKKGKGRAMFAKELQSPSLVQPDKEKAKITSAVDKPAKSAPKAKATPLPTRKKPAKAPSEDTVIVAEAIDRENELSRFWSGRETVNSDGKGVKIAKRKGKRGARADDDDAEFLPRRGGRAFVVKERKGGGSMSVALNGSPRPIKTLRGADGRKVRVVVPSGDSENETVPVTTRSVLVSHNELDFMRCLRVRNCLPFAGSVPNDVYYHRNRRMGRAYKELLQEGRESYHTTADKIRQIQKLAFRLRNDEDHDEDDGSESSAGIVRETRRLKIGKGENTCKTDQDRLPHVQPSFMSSTTIEEDSDYDDENRGSSFLANARPTPPASKRTNLFASRASRPTLLRHDEESDTEYDPVATGADVQQSEGSDDVDVTPGLPGPRHKPGIGAPKNGNMIAVEEQESEEDVVLVEDEEIDEAEANKENIRPVGLAAPTKWMENVVSGGRGGGTGVGIVLANKDLDEQIEELLCNLGKVMALRVQGKDAILHEAQQQAITQHKASVLKVAHKQLDKKRSYYNAFHHSHLKAQQETRRHLNQLKDSSSKLNSISGLMDSVLGDTVSVAGVVGDFAIRRHVEKENND</sequence>
<evidence type="ECO:0000256" key="1">
    <source>
        <dbReference type="SAM" id="MobiDB-lite"/>
    </source>
</evidence>
<dbReference type="OrthoDB" id="2370407at2759"/>
<organism evidence="2 3">
    <name type="scientific">Jimgerdemannia flammicorona</name>
    <dbReference type="NCBI Taxonomy" id="994334"/>
    <lineage>
        <taxon>Eukaryota</taxon>
        <taxon>Fungi</taxon>
        <taxon>Fungi incertae sedis</taxon>
        <taxon>Mucoromycota</taxon>
        <taxon>Mucoromycotina</taxon>
        <taxon>Endogonomycetes</taxon>
        <taxon>Endogonales</taxon>
        <taxon>Endogonaceae</taxon>
        <taxon>Jimgerdemannia</taxon>
    </lineage>
</organism>
<protein>
    <submittedName>
        <fullName evidence="2">Uncharacterized protein</fullName>
    </submittedName>
</protein>
<accession>A0A433DAZ0</accession>
<feature type="compositionally biased region" description="Basic and acidic residues" evidence="1">
    <location>
        <begin position="755"/>
        <end position="777"/>
    </location>
</feature>
<comment type="caution">
    <text evidence="2">The sequence shown here is derived from an EMBL/GenBank/DDBJ whole genome shotgun (WGS) entry which is preliminary data.</text>
</comment>
<evidence type="ECO:0000313" key="2">
    <source>
        <dbReference type="EMBL" id="RUP48008.1"/>
    </source>
</evidence>
<name>A0A433DAZ0_9FUNG</name>
<dbReference type="EMBL" id="RBNI01003835">
    <property type="protein sequence ID" value="RUP48008.1"/>
    <property type="molecule type" value="Genomic_DNA"/>
</dbReference>
<feature type="non-terminal residue" evidence="2">
    <location>
        <position position="1"/>
    </location>
</feature>
<dbReference type="AlphaFoldDB" id="A0A433DAZ0"/>
<feature type="region of interest" description="Disordered" evidence="1">
    <location>
        <begin position="507"/>
        <end position="551"/>
    </location>
</feature>
<proteinExistence type="predicted"/>
<evidence type="ECO:0000313" key="3">
    <source>
        <dbReference type="Proteomes" id="UP000268093"/>
    </source>
</evidence>
<dbReference type="Proteomes" id="UP000268093">
    <property type="component" value="Unassembled WGS sequence"/>
</dbReference>
<gene>
    <name evidence="2" type="ORF">BC936DRAFT_145074</name>
</gene>
<feature type="region of interest" description="Disordered" evidence="1">
    <location>
        <begin position="738"/>
        <end position="878"/>
    </location>
</feature>